<reference evidence="2 3" key="1">
    <citation type="submission" date="2019-03" db="EMBL/GenBank/DDBJ databases">
        <title>Genomic Encyclopedia of Type Strains, Phase IV (KMG-IV): sequencing the most valuable type-strain genomes for metagenomic binning, comparative biology and taxonomic classification.</title>
        <authorList>
            <person name="Goeker M."/>
        </authorList>
    </citation>
    <scope>NUCLEOTIDE SEQUENCE [LARGE SCALE GENOMIC DNA]</scope>
    <source>
        <strain evidence="2 3">DSM 9035</strain>
    </source>
</reference>
<evidence type="ECO:0000313" key="3">
    <source>
        <dbReference type="Proteomes" id="UP000294664"/>
    </source>
</evidence>
<dbReference type="InterPro" id="IPR035220">
    <property type="entry name" value="DUF5330"/>
</dbReference>
<dbReference type="Pfam" id="PF17264">
    <property type="entry name" value="DUF5330"/>
    <property type="match status" value="1"/>
</dbReference>
<sequence>MFFLIRMAFWLAVVLMLLPISTSEDGTRQIGAFQALGAAQSAFSDVGGFCQRQPDACAVGGQLLAHLGDKAQAGAKWLYENIGSAQVPVETGDTAPPAVHSLTPQDLAPAWGGAIGEAQKPAAPAAPSIPLPPRRPA</sequence>
<dbReference type="Proteomes" id="UP000294664">
    <property type="component" value="Unassembled WGS sequence"/>
</dbReference>
<gene>
    <name evidence="2" type="ORF">EDC64_111144</name>
</gene>
<dbReference type="RefSeq" id="WP_132033482.1">
    <property type="nucleotide sequence ID" value="NZ_SMAI01000011.1"/>
</dbReference>
<name>A0A4R3LR63_9HYPH</name>
<accession>A0A4R3LR63</accession>
<dbReference type="OrthoDB" id="7923950at2"/>
<feature type="region of interest" description="Disordered" evidence="1">
    <location>
        <begin position="110"/>
        <end position="137"/>
    </location>
</feature>
<evidence type="ECO:0000313" key="2">
    <source>
        <dbReference type="EMBL" id="TCT02972.1"/>
    </source>
</evidence>
<proteinExistence type="predicted"/>
<evidence type="ECO:0008006" key="4">
    <source>
        <dbReference type="Google" id="ProtNLM"/>
    </source>
</evidence>
<dbReference type="EMBL" id="SMAI01000011">
    <property type="protein sequence ID" value="TCT02972.1"/>
    <property type="molecule type" value="Genomic_DNA"/>
</dbReference>
<comment type="caution">
    <text evidence="2">The sequence shown here is derived from an EMBL/GenBank/DDBJ whole genome shotgun (WGS) entry which is preliminary data.</text>
</comment>
<evidence type="ECO:0000256" key="1">
    <source>
        <dbReference type="SAM" id="MobiDB-lite"/>
    </source>
</evidence>
<feature type="compositionally biased region" description="Low complexity" evidence="1">
    <location>
        <begin position="116"/>
        <end position="126"/>
    </location>
</feature>
<feature type="compositionally biased region" description="Pro residues" evidence="1">
    <location>
        <begin position="127"/>
        <end position="137"/>
    </location>
</feature>
<dbReference type="AlphaFoldDB" id="A0A4R3LR63"/>
<protein>
    <recommendedName>
        <fullName evidence="4">DUF5330 domain-containing protein</fullName>
    </recommendedName>
</protein>
<keyword evidence="3" id="KW-1185">Reference proteome</keyword>
<organism evidence="2 3">
    <name type="scientific">Aquabacter spiritensis</name>
    <dbReference type="NCBI Taxonomy" id="933073"/>
    <lineage>
        <taxon>Bacteria</taxon>
        <taxon>Pseudomonadati</taxon>
        <taxon>Pseudomonadota</taxon>
        <taxon>Alphaproteobacteria</taxon>
        <taxon>Hyphomicrobiales</taxon>
        <taxon>Xanthobacteraceae</taxon>
        <taxon>Aquabacter</taxon>
    </lineage>
</organism>